<dbReference type="Proteomes" id="UP001642409">
    <property type="component" value="Unassembled WGS sequence"/>
</dbReference>
<sequence length="146" mass="16907">MERKYITLEEEYLLKTYFVNMVNQHYNTHFTNFASAVSHFKGLPYVSTCKFSWQQLGQLAGFDSDEAKSRSFKYINSFLEGKCQVKQITTVQLNQLDYIAFDESVVRAFTEINEGESLQIFSEHVKELASCDSSILCSVKEFSDLY</sequence>
<dbReference type="EMBL" id="CAXDID020000062">
    <property type="protein sequence ID" value="CAL6010922.1"/>
    <property type="molecule type" value="Genomic_DNA"/>
</dbReference>
<protein>
    <submittedName>
        <fullName evidence="1">Hypothetical_protein</fullName>
    </submittedName>
</protein>
<keyword evidence="2" id="KW-1185">Reference proteome</keyword>
<gene>
    <name evidence="1" type="ORF">HINF_LOCUS22319</name>
</gene>
<accession>A0ABP1IAK0</accession>
<organism evidence="1 2">
    <name type="scientific">Hexamita inflata</name>
    <dbReference type="NCBI Taxonomy" id="28002"/>
    <lineage>
        <taxon>Eukaryota</taxon>
        <taxon>Metamonada</taxon>
        <taxon>Diplomonadida</taxon>
        <taxon>Hexamitidae</taxon>
        <taxon>Hexamitinae</taxon>
        <taxon>Hexamita</taxon>
    </lineage>
</organism>
<name>A0ABP1IAK0_9EUKA</name>
<proteinExistence type="predicted"/>
<comment type="caution">
    <text evidence="1">The sequence shown here is derived from an EMBL/GenBank/DDBJ whole genome shotgun (WGS) entry which is preliminary data.</text>
</comment>
<evidence type="ECO:0000313" key="2">
    <source>
        <dbReference type="Proteomes" id="UP001642409"/>
    </source>
</evidence>
<evidence type="ECO:0000313" key="1">
    <source>
        <dbReference type="EMBL" id="CAL6010922.1"/>
    </source>
</evidence>
<reference evidence="1 2" key="1">
    <citation type="submission" date="2024-07" db="EMBL/GenBank/DDBJ databases">
        <authorList>
            <person name="Akdeniz Z."/>
        </authorList>
    </citation>
    <scope>NUCLEOTIDE SEQUENCE [LARGE SCALE GENOMIC DNA]</scope>
</reference>